<dbReference type="SUPFAM" id="SSF56519">
    <property type="entry name" value="Penicillin binding protein dimerisation domain"/>
    <property type="match status" value="1"/>
</dbReference>
<dbReference type="GO" id="GO:0008658">
    <property type="term" value="F:penicillin binding"/>
    <property type="evidence" value="ECO:0007669"/>
    <property type="project" value="InterPro"/>
</dbReference>
<evidence type="ECO:0000256" key="2">
    <source>
        <dbReference type="ARBA" id="ARBA00004236"/>
    </source>
</evidence>
<keyword evidence="3" id="KW-1003">Cell membrane</keyword>
<dbReference type="InterPro" id="IPR012338">
    <property type="entry name" value="Beta-lactam/transpept-like"/>
</dbReference>
<evidence type="ECO:0000259" key="15">
    <source>
        <dbReference type="Pfam" id="PF03717"/>
    </source>
</evidence>
<keyword evidence="16" id="KW-0121">Carboxypeptidase</keyword>
<evidence type="ECO:0000256" key="13">
    <source>
        <dbReference type="SAM" id="Phobius"/>
    </source>
</evidence>
<keyword evidence="7 16" id="KW-0378">Hydrolase</keyword>
<keyword evidence="5" id="KW-0645">Protease</keyword>
<dbReference type="InterPro" id="IPR001460">
    <property type="entry name" value="PCN-bd_Tpept"/>
</dbReference>
<name>A0A4Y6Q1H5_PERCE</name>
<dbReference type="Gene3D" id="3.40.710.10">
    <property type="entry name" value="DD-peptidase/beta-lactamase superfamily"/>
    <property type="match status" value="1"/>
</dbReference>
<dbReference type="InterPro" id="IPR036138">
    <property type="entry name" value="PBP_dimer_sf"/>
</dbReference>
<keyword evidence="6 13" id="KW-0812">Transmembrane</keyword>
<dbReference type="InterPro" id="IPR017790">
    <property type="entry name" value="Penicillin-binding_protein_2"/>
</dbReference>
<evidence type="ECO:0000256" key="10">
    <source>
        <dbReference type="ARBA" id="ARBA00022989"/>
    </source>
</evidence>
<proteinExistence type="predicted"/>
<dbReference type="Pfam" id="PF03717">
    <property type="entry name" value="PBP_dimer"/>
    <property type="match status" value="1"/>
</dbReference>
<dbReference type="PANTHER" id="PTHR30627:SF2">
    <property type="entry name" value="PEPTIDOGLYCAN D,D-TRANSPEPTIDASE MRDA"/>
    <property type="match status" value="1"/>
</dbReference>
<dbReference type="Gene3D" id="3.30.1390.30">
    <property type="entry name" value="Penicillin-binding protein 2a, domain 3"/>
    <property type="match status" value="1"/>
</dbReference>
<dbReference type="GO" id="GO:0009002">
    <property type="term" value="F:serine-type D-Ala-D-Ala carboxypeptidase activity"/>
    <property type="evidence" value="ECO:0007669"/>
    <property type="project" value="UniProtKB-EC"/>
</dbReference>
<keyword evidence="9" id="KW-0573">Peptidoglycan synthesis</keyword>
<evidence type="ECO:0000256" key="4">
    <source>
        <dbReference type="ARBA" id="ARBA00022519"/>
    </source>
</evidence>
<evidence type="ECO:0000256" key="11">
    <source>
        <dbReference type="ARBA" id="ARBA00023136"/>
    </source>
</evidence>
<dbReference type="InterPro" id="IPR005311">
    <property type="entry name" value="PBP_dimer"/>
</dbReference>
<dbReference type="Proteomes" id="UP000315995">
    <property type="component" value="Chromosome"/>
</dbReference>
<dbReference type="Gene3D" id="3.90.1310.10">
    <property type="entry name" value="Penicillin-binding protein 2a (Domain 2)"/>
    <property type="match status" value="1"/>
</dbReference>
<evidence type="ECO:0000256" key="7">
    <source>
        <dbReference type="ARBA" id="ARBA00022801"/>
    </source>
</evidence>
<dbReference type="GO" id="GO:0008360">
    <property type="term" value="P:regulation of cell shape"/>
    <property type="evidence" value="ECO:0007669"/>
    <property type="project" value="UniProtKB-KW"/>
</dbReference>
<dbReference type="GO" id="GO:0009252">
    <property type="term" value="P:peptidoglycan biosynthetic process"/>
    <property type="evidence" value="ECO:0007669"/>
    <property type="project" value="UniProtKB-KW"/>
</dbReference>
<dbReference type="OrthoDB" id="9766847at2"/>
<feature type="domain" description="Penicillin-binding protein transpeptidase" evidence="14">
    <location>
        <begin position="279"/>
        <end position="614"/>
    </location>
</feature>
<evidence type="ECO:0000256" key="5">
    <source>
        <dbReference type="ARBA" id="ARBA00022670"/>
    </source>
</evidence>
<comment type="subcellular location">
    <subcellularLocation>
        <location evidence="2">Cell membrane</location>
    </subcellularLocation>
    <subcellularLocation>
        <location evidence="1">Membrane</location>
        <topology evidence="1">Single-pass membrane protein</topology>
    </subcellularLocation>
</comment>
<gene>
    <name evidence="16" type="primary">mrdA</name>
    <name evidence="16" type="ORF">FIV42_27595</name>
</gene>
<dbReference type="RefSeq" id="WP_141200816.1">
    <property type="nucleotide sequence ID" value="NZ_CP041186.1"/>
</dbReference>
<dbReference type="NCBIfam" id="TIGR03423">
    <property type="entry name" value="pbp2_mrdA"/>
    <property type="match status" value="1"/>
</dbReference>
<keyword evidence="4" id="KW-0997">Cell inner membrane</keyword>
<evidence type="ECO:0000256" key="6">
    <source>
        <dbReference type="ARBA" id="ARBA00022692"/>
    </source>
</evidence>
<accession>A0A4Y6Q1H5</accession>
<dbReference type="GO" id="GO:0006508">
    <property type="term" value="P:proteolysis"/>
    <property type="evidence" value="ECO:0007669"/>
    <property type="project" value="UniProtKB-KW"/>
</dbReference>
<keyword evidence="17" id="KW-1185">Reference proteome</keyword>
<evidence type="ECO:0000256" key="9">
    <source>
        <dbReference type="ARBA" id="ARBA00022984"/>
    </source>
</evidence>
<sequence length="641" mass="71283">MAGSSHIPKRRQGGGIDNYRGRYIWLIAGFAFAFLCIIARLWYLQIIRGDEFYRSSSENIIRDIELRAPRGRILDRNGRVLAENRPSFDIYVLPHIFRKHDTDKTLDLLQRYLHLSEGEVERIAQRAKANASEVLVRRDATRAQVAALETDKMRLPGVEVRANSHRHYPLNHVGAHAIGFLAEAGQSELERLEAYGYSPGDYIGRMGLERAFEEVLRGSPGIDRQVVDAHGIPQGEAQTRFLIGDYKEVKPVPGRDLVTTLDADLMESIDQAMRKYPSGAVVAMDPRDGSVLALYSKPSINPNSWTGRLSSLEKMRTDNDPFKPMLDKTVSAYFPGSIYKTVSSAAALEEGLMSTDSEVTCYGAYKFGGRRFRCWKWGGHGHVDVVEALKGSCDVYYYQVADQLGIDTLAEYGYEFGFGEKTGLPINYESAGRVPTKEWHRKHSPEGFQYGFALNTVIGQGDTLVTPLQAAVSYAAIANGGKLYYPKLVRDIRSAGGDTLFEFASKVRRRLDIEDETLETIKRGLEAVVQEDGGTAYSKRLDNVKVAGKTGTAQVHSIGAVRVANRDKEFQLRDHAWFASYAPSDNPEIVVVVFLEHAGHGGSEAAPVAMKVLEEYFDKDDELSMNTMPNTTNDSIGSEAQ</sequence>
<dbReference type="GO" id="GO:0005886">
    <property type="term" value="C:plasma membrane"/>
    <property type="evidence" value="ECO:0007669"/>
    <property type="project" value="UniProtKB-SubCell"/>
</dbReference>
<dbReference type="EC" id="3.4.16.4" evidence="16"/>
<dbReference type="SUPFAM" id="SSF56601">
    <property type="entry name" value="beta-lactamase/transpeptidase-like"/>
    <property type="match status" value="1"/>
</dbReference>
<protein>
    <submittedName>
        <fullName evidence="16">Penicillin-binding protein 2</fullName>
        <ecNumber evidence="16">3.4.16.4</ecNumber>
    </submittedName>
</protein>
<feature type="domain" description="Penicillin-binding protein dimerisation" evidence="15">
    <location>
        <begin position="67"/>
        <end position="233"/>
    </location>
</feature>
<evidence type="ECO:0000259" key="14">
    <source>
        <dbReference type="Pfam" id="PF00905"/>
    </source>
</evidence>
<keyword evidence="8" id="KW-0133">Cell shape</keyword>
<evidence type="ECO:0000256" key="3">
    <source>
        <dbReference type="ARBA" id="ARBA00022475"/>
    </source>
</evidence>
<dbReference type="GO" id="GO:0071972">
    <property type="term" value="F:peptidoglycan L,D-transpeptidase activity"/>
    <property type="evidence" value="ECO:0007669"/>
    <property type="project" value="TreeGrafter"/>
</dbReference>
<keyword evidence="12" id="KW-0961">Cell wall biogenesis/degradation</keyword>
<dbReference type="EMBL" id="CP041186">
    <property type="protein sequence ID" value="QDG54372.1"/>
    <property type="molecule type" value="Genomic_DNA"/>
</dbReference>
<dbReference type="PANTHER" id="PTHR30627">
    <property type="entry name" value="PEPTIDOGLYCAN D,D-TRANSPEPTIDASE"/>
    <property type="match status" value="1"/>
</dbReference>
<dbReference type="AlphaFoldDB" id="A0A4Y6Q1H5"/>
<evidence type="ECO:0000313" key="17">
    <source>
        <dbReference type="Proteomes" id="UP000315995"/>
    </source>
</evidence>
<evidence type="ECO:0000256" key="1">
    <source>
        <dbReference type="ARBA" id="ARBA00004167"/>
    </source>
</evidence>
<evidence type="ECO:0000313" key="16">
    <source>
        <dbReference type="EMBL" id="QDG54372.1"/>
    </source>
</evidence>
<feature type="transmembrane region" description="Helical" evidence="13">
    <location>
        <begin position="21"/>
        <end position="43"/>
    </location>
</feature>
<accession>A0A5B8YG66</accession>
<dbReference type="Pfam" id="PF00905">
    <property type="entry name" value="Transpeptidase"/>
    <property type="match status" value="1"/>
</dbReference>
<keyword evidence="11 13" id="KW-0472">Membrane</keyword>
<evidence type="ECO:0000256" key="8">
    <source>
        <dbReference type="ARBA" id="ARBA00022960"/>
    </source>
</evidence>
<dbReference type="GO" id="GO:0071555">
    <property type="term" value="P:cell wall organization"/>
    <property type="evidence" value="ECO:0007669"/>
    <property type="project" value="UniProtKB-KW"/>
</dbReference>
<reference evidence="16 17" key="1">
    <citation type="submission" date="2019-06" db="EMBL/GenBank/DDBJ databases">
        <title>Persicimonas caeni gen. nov., sp. nov., a predatory bacterium isolated from solar saltern.</title>
        <authorList>
            <person name="Wang S."/>
        </authorList>
    </citation>
    <scope>NUCLEOTIDE SEQUENCE [LARGE SCALE GENOMIC DNA]</scope>
    <source>
        <strain evidence="16 17">YN101</strain>
    </source>
</reference>
<dbReference type="InterPro" id="IPR050515">
    <property type="entry name" value="Beta-lactam/transpept"/>
</dbReference>
<organism evidence="16 17">
    <name type="scientific">Persicimonas caeni</name>
    <dbReference type="NCBI Taxonomy" id="2292766"/>
    <lineage>
        <taxon>Bacteria</taxon>
        <taxon>Deltaproteobacteria</taxon>
        <taxon>Bradymonadales</taxon>
        <taxon>Bradymonadaceae</taxon>
        <taxon>Persicimonas</taxon>
    </lineage>
</organism>
<keyword evidence="10 13" id="KW-1133">Transmembrane helix</keyword>
<evidence type="ECO:0000256" key="12">
    <source>
        <dbReference type="ARBA" id="ARBA00023316"/>
    </source>
</evidence>